<dbReference type="EMBL" id="PVNG01000006">
    <property type="protein sequence ID" value="PRX66143.1"/>
    <property type="molecule type" value="Genomic_DNA"/>
</dbReference>
<proteinExistence type="predicted"/>
<keyword evidence="2" id="KW-1185">Reference proteome</keyword>
<gene>
    <name evidence="1" type="ORF">B0I32_106279</name>
</gene>
<evidence type="ECO:0000313" key="1">
    <source>
        <dbReference type="EMBL" id="PRX66143.1"/>
    </source>
</evidence>
<sequence length="139" mass="15095">MNMDPLQDQIDAAAAEAGRFAAGVFREGTVNSPSGWIEQVADDFLRAYLGDPRRCEHLGSPRPTFGSLSQMGVMRCLPCFTSWFSEDAWSACNRCGQVGDTTVSAVTMGPIVVVLCLCNGCHGVLLAEQLQDHREEGQR</sequence>
<comment type="caution">
    <text evidence="1">The sequence shown here is derived from an EMBL/GenBank/DDBJ whole genome shotgun (WGS) entry which is preliminary data.</text>
</comment>
<dbReference type="RefSeq" id="WP_146178187.1">
    <property type="nucleotide sequence ID" value="NZ_PVNG01000006.1"/>
</dbReference>
<reference evidence="1 2" key="1">
    <citation type="submission" date="2018-03" db="EMBL/GenBank/DDBJ databases">
        <title>Genomic Encyclopedia of Type Strains, Phase III (KMG-III): the genomes of soil and plant-associated and newly described type strains.</title>
        <authorList>
            <person name="Whitman W."/>
        </authorList>
    </citation>
    <scope>NUCLEOTIDE SEQUENCE [LARGE SCALE GENOMIC DNA]</scope>
    <source>
        <strain evidence="1 2">CGMCC 4.7104</strain>
    </source>
</reference>
<dbReference type="AlphaFoldDB" id="A0A2T0N2D6"/>
<evidence type="ECO:0000313" key="2">
    <source>
        <dbReference type="Proteomes" id="UP000238312"/>
    </source>
</evidence>
<name>A0A2T0N2D6_9ACTN</name>
<accession>A0A2T0N2D6</accession>
<organism evidence="1 2">
    <name type="scientific">Nonomuraea fuscirosea</name>
    <dbReference type="NCBI Taxonomy" id="1291556"/>
    <lineage>
        <taxon>Bacteria</taxon>
        <taxon>Bacillati</taxon>
        <taxon>Actinomycetota</taxon>
        <taxon>Actinomycetes</taxon>
        <taxon>Streptosporangiales</taxon>
        <taxon>Streptosporangiaceae</taxon>
        <taxon>Nonomuraea</taxon>
    </lineage>
</organism>
<protein>
    <submittedName>
        <fullName evidence="1">Uncharacterized protein</fullName>
    </submittedName>
</protein>
<dbReference type="Proteomes" id="UP000238312">
    <property type="component" value="Unassembled WGS sequence"/>
</dbReference>